<keyword evidence="2" id="KW-1185">Reference proteome</keyword>
<feature type="non-terminal residue" evidence="1">
    <location>
        <position position="1"/>
    </location>
</feature>
<comment type="caution">
    <text evidence="1">The sequence shown here is derived from an EMBL/GenBank/DDBJ whole genome shotgun (WGS) entry which is preliminary data.</text>
</comment>
<reference evidence="1" key="2">
    <citation type="journal article" date="2021" name="Genome Biol. Evol.">
        <title>Developing a high-quality reference genome for a parasitic bivalve with doubly uniparental inheritance (Bivalvia: Unionida).</title>
        <authorList>
            <person name="Smith C.H."/>
        </authorList>
    </citation>
    <scope>NUCLEOTIDE SEQUENCE</scope>
    <source>
        <strain evidence="1">CHS0354</strain>
        <tissue evidence="1">Mantle</tissue>
    </source>
</reference>
<protein>
    <submittedName>
        <fullName evidence="1">Uncharacterized protein</fullName>
    </submittedName>
</protein>
<name>A0AAE0TF63_9BIVA</name>
<proteinExistence type="predicted"/>
<sequence length="139" mass="15454">MSISERWKSTFVEPNINISYAYGYTSASTSKPPHVCLNVPPPTVMGESNLTTRAKLRNCTLSPYTCVSASDLQLGNVDTLMVFFHQQRGFNPTHYKPATEMFTHIWALNIVQLKLGPNHSFPVADVMALRVKKIVLVAG</sequence>
<dbReference type="EMBL" id="JAEAOA010002356">
    <property type="protein sequence ID" value="KAK3608588.1"/>
    <property type="molecule type" value="Genomic_DNA"/>
</dbReference>
<accession>A0AAE0TF63</accession>
<organism evidence="1 2">
    <name type="scientific">Potamilus streckersoni</name>
    <dbReference type="NCBI Taxonomy" id="2493646"/>
    <lineage>
        <taxon>Eukaryota</taxon>
        <taxon>Metazoa</taxon>
        <taxon>Spiralia</taxon>
        <taxon>Lophotrochozoa</taxon>
        <taxon>Mollusca</taxon>
        <taxon>Bivalvia</taxon>
        <taxon>Autobranchia</taxon>
        <taxon>Heteroconchia</taxon>
        <taxon>Palaeoheterodonta</taxon>
        <taxon>Unionida</taxon>
        <taxon>Unionoidea</taxon>
        <taxon>Unionidae</taxon>
        <taxon>Ambleminae</taxon>
        <taxon>Lampsilini</taxon>
        <taxon>Potamilus</taxon>
    </lineage>
</organism>
<reference evidence="1" key="1">
    <citation type="journal article" date="2021" name="Genome Biol. Evol.">
        <title>A High-Quality Reference Genome for a Parasitic Bivalve with Doubly Uniparental Inheritance (Bivalvia: Unionida).</title>
        <authorList>
            <person name="Smith C.H."/>
        </authorList>
    </citation>
    <scope>NUCLEOTIDE SEQUENCE</scope>
    <source>
        <strain evidence="1">CHS0354</strain>
    </source>
</reference>
<evidence type="ECO:0000313" key="2">
    <source>
        <dbReference type="Proteomes" id="UP001195483"/>
    </source>
</evidence>
<evidence type="ECO:0000313" key="1">
    <source>
        <dbReference type="EMBL" id="KAK3608588.1"/>
    </source>
</evidence>
<gene>
    <name evidence="1" type="ORF">CHS0354_042580</name>
</gene>
<dbReference type="Proteomes" id="UP001195483">
    <property type="component" value="Unassembled WGS sequence"/>
</dbReference>
<reference evidence="1" key="3">
    <citation type="submission" date="2023-05" db="EMBL/GenBank/DDBJ databases">
        <authorList>
            <person name="Smith C.H."/>
        </authorList>
    </citation>
    <scope>NUCLEOTIDE SEQUENCE</scope>
    <source>
        <strain evidence="1">CHS0354</strain>
        <tissue evidence="1">Mantle</tissue>
    </source>
</reference>
<dbReference type="AlphaFoldDB" id="A0AAE0TF63"/>